<dbReference type="Gene3D" id="3.10.620.30">
    <property type="match status" value="1"/>
</dbReference>
<feature type="repeat" description="TPR" evidence="1">
    <location>
        <begin position="344"/>
        <end position="377"/>
    </location>
</feature>
<gene>
    <name evidence="4" type="ORF">ENV41_02640</name>
</gene>
<accession>A0A7V3N4J5</accession>
<dbReference type="SUPFAM" id="SSF48452">
    <property type="entry name" value="TPR-like"/>
    <property type="match status" value="1"/>
</dbReference>
<evidence type="ECO:0000256" key="1">
    <source>
        <dbReference type="PROSITE-ProRule" id="PRU00339"/>
    </source>
</evidence>
<dbReference type="AlphaFoldDB" id="A0A7V3N4J5"/>
<reference evidence="4" key="1">
    <citation type="journal article" date="2020" name="mSystems">
        <title>Genome- and Community-Level Interaction Insights into Carbon Utilization and Element Cycling Functions of Hydrothermarchaeota in Hydrothermal Sediment.</title>
        <authorList>
            <person name="Zhou Z."/>
            <person name="Liu Y."/>
            <person name="Xu W."/>
            <person name="Pan J."/>
            <person name="Luo Z.H."/>
            <person name="Li M."/>
        </authorList>
    </citation>
    <scope>NUCLEOTIDE SEQUENCE [LARGE SCALE GENOMIC DNA]</scope>
    <source>
        <strain evidence="4">SpSt-757</strain>
    </source>
</reference>
<keyword evidence="3" id="KW-0732">Signal</keyword>
<evidence type="ECO:0008006" key="5">
    <source>
        <dbReference type="Google" id="ProtNLM"/>
    </source>
</evidence>
<dbReference type="PROSITE" id="PS50005">
    <property type="entry name" value="TPR"/>
    <property type="match status" value="1"/>
</dbReference>
<dbReference type="Gene3D" id="1.25.40.10">
    <property type="entry name" value="Tetratricopeptide repeat domain"/>
    <property type="match status" value="1"/>
</dbReference>
<proteinExistence type="predicted"/>
<comment type="caution">
    <text evidence="4">The sequence shown here is derived from an EMBL/GenBank/DDBJ whole genome shotgun (WGS) entry which is preliminary data.</text>
</comment>
<dbReference type="EMBL" id="DTGG01000084">
    <property type="protein sequence ID" value="HFZ09014.1"/>
    <property type="molecule type" value="Genomic_DNA"/>
</dbReference>
<protein>
    <recommendedName>
        <fullName evidence="5">PEGA domain-containing protein</fullName>
    </recommendedName>
</protein>
<feature type="signal peptide" evidence="3">
    <location>
        <begin position="1"/>
        <end position="25"/>
    </location>
</feature>
<feature type="chain" id="PRO_5031210499" description="PEGA domain-containing protein" evidence="3">
    <location>
        <begin position="26"/>
        <end position="398"/>
    </location>
</feature>
<name>A0A7V3N4J5_UNCC3</name>
<evidence type="ECO:0000313" key="4">
    <source>
        <dbReference type="EMBL" id="HFZ09014.1"/>
    </source>
</evidence>
<sequence>MRKKFENLSVVAVMAFIFLSSNLKAEGSKEDQERLNHIWRTFHWVYDENEYEMTIAISLQDLIEAKKNINESVERKLKMAEEFFDEGWRKFFREAAEESGENMANVAMSFVQSIPYKTSPIPGLPVQVFLGLGAGDCDDHAIAAVGLLNALGYEAAIWDVVDESHYAVALHVDEEYPGLSVNWEGKRWIYWEAAGPFKLGEVTQNADKSPVRIITAARSDNSKNQNNPPEDEEEDIKSYGSISVVCSVDNVRVFIDGSFVGLCNLGSSSTFDEIEVGSHTVIGKKKGYRPFSVEVNVEVSKVSFVNFNLKKIDVVKKPKKKTIADEFLKNWENSIKKLDLENNATAWKVAGELLLRAIKFEDAKKAFKKYLELAPNAPDAPFYKGVVRGFERFDQLRY</sequence>
<keyword evidence="1" id="KW-0802">TPR repeat</keyword>
<feature type="region of interest" description="Disordered" evidence="2">
    <location>
        <begin position="217"/>
        <end position="236"/>
    </location>
</feature>
<organism evidence="4">
    <name type="scientific">candidate division CPR3 bacterium</name>
    <dbReference type="NCBI Taxonomy" id="2268181"/>
    <lineage>
        <taxon>Bacteria</taxon>
        <taxon>Bacteria division CPR3</taxon>
    </lineage>
</organism>
<dbReference type="InterPro" id="IPR011990">
    <property type="entry name" value="TPR-like_helical_dom_sf"/>
</dbReference>
<evidence type="ECO:0000256" key="2">
    <source>
        <dbReference type="SAM" id="MobiDB-lite"/>
    </source>
</evidence>
<evidence type="ECO:0000256" key="3">
    <source>
        <dbReference type="SAM" id="SignalP"/>
    </source>
</evidence>
<dbReference type="InterPro" id="IPR019734">
    <property type="entry name" value="TPR_rpt"/>
</dbReference>